<evidence type="ECO:0000256" key="1">
    <source>
        <dbReference type="SAM" id="Coils"/>
    </source>
</evidence>
<feature type="coiled-coil region" evidence="1">
    <location>
        <begin position="57"/>
        <end position="91"/>
    </location>
</feature>
<keyword evidence="1" id="KW-0175">Coiled coil</keyword>
<name>A0A7C5URP3_UNCC3</name>
<dbReference type="SUPFAM" id="SSF58100">
    <property type="entry name" value="Bacterial hemolysins"/>
    <property type="match status" value="1"/>
</dbReference>
<gene>
    <name evidence="3" type="ORF">ENL96_02435</name>
</gene>
<accession>A0A7C5URP3</accession>
<comment type="caution">
    <text evidence="3">The sequence shown here is derived from an EMBL/GenBank/DDBJ whole genome shotgun (WGS) entry which is preliminary data.</text>
</comment>
<feature type="signal peptide" evidence="2">
    <location>
        <begin position="1"/>
        <end position="20"/>
    </location>
</feature>
<evidence type="ECO:0008006" key="4">
    <source>
        <dbReference type="Google" id="ProtNLM"/>
    </source>
</evidence>
<reference evidence="3" key="1">
    <citation type="journal article" date="2020" name="mSystems">
        <title>Genome- and Community-Level Interaction Insights into Carbon Utilization and Element Cycling Functions of Hydrothermarchaeota in Hydrothermal Sediment.</title>
        <authorList>
            <person name="Zhou Z."/>
            <person name="Liu Y."/>
            <person name="Xu W."/>
            <person name="Pan J."/>
            <person name="Luo Z.H."/>
            <person name="Li M."/>
        </authorList>
    </citation>
    <scope>NUCLEOTIDE SEQUENCE [LARGE SCALE GENOMIC DNA]</scope>
    <source>
        <strain evidence="3">SpSt-1042</strain>
    </source>
</reference>
<dbReference type="AlphaFoldDB" id="A0A7C5URP3"/>
<keyword evidence="2" id="KW-0732">Signal</keyword>
<evidence type="ECO:0000256" key="2">
    <source>
        <dbReference type="SAM" id="SignalP"/>
    </source>
</evidence>
<organism evidence="3">
    <name type="scientific">candidate division CPR3 bacterium</name>
    <dbReference type="NCBI Taxonomy" id="2268181"/>
    <lineage>
        <taxon>Bacteria</taxon>
        <taxon>Bacteria division CPR3</taxon>
    </lineage>
</organism>
<proteinExistence type="predicted"/>
<protein>
    <recommendedName>
        <fullName evidence="4">OmpH family outer membrane protein</fullName>
    </recommendedName>
</protein>
<evidence type="ECO:0000313" key="3">
    <source>
        <dbReference type="EMBL" id="HHR92346.1"/>
    </source>
</evidence>
<feature type="chain" id="PRO_5028079581" description="OmpH family outer membrane protein" evidence="2">
    <location>
        <begin position="21"/>
        <end position="129"/>
    </location>
</feature>
<sequence length="129" mass="15075">MRKVFAFVIVALLLLITTFAGEPTKEDFINNAPKDYQKLLEAYTKMVDFAFQWKSLYEQQKQINDDLMKKLDVMNTQITEMQKSIDRMEKTIDTLHQIILKLIEPNRISILGLYDFHSGGFSLGLSYKF</sequence>
<dbReference type="EMBL" id="DRVY01000071">
    <property type="protein sequence ID" value="HHR92346.1"/>
    <property type="molecule type" value="Genomic_DNA"/>
</dbReference>